<dbReference type="EMBL" id="JAJJVQ010000003">
    <property type="protein sequence ID" value="MCO5781869.1"/>
    <property type="molecule type" value="Genomic_DNA"/>
</dbReference>
<comment type="caution">
    <text evidence="1">The sequence shown here is derived from an EMBL/GenBank/DDBJ whole genome shotgun (WGS) entry which is preliminary data.</text>
</comment>
<proteinExistence type="predicted"/>
<keyword evidence="2" id="KW-1185">Reference proteome</keyword>
<name>A0ABT1B7J9_9ENTR</name>
<evidence type="ECO:0000313" key="1">
    <source>
        <dbReference type="EMBL" id="MCO5781869.1"/>
    </source>
</evidence>
<organism evidence="1 2">
    <name type="scientific">Citrobacter meridianamericanus</name>
    <dbReference type="NCBI Taxonomy" id="2894201"/>
    <lineage>
        <taxon>Bacteria</taxon>
        <taxon>Pseudomonadati</taxon>
        <taxon>Pseudomonadota</taxon>
        <taxon>Gammaproteobacteria</taxon>
        <taxon>Enterobacterales</taxon>
        <taxon>Enterobacteriaceae</taxon>
        <taxon>Citrobacter</taxon>
    </lineage>
</organism>
<protein>
    <submittedName>
        <fullName evidence="1">Uncharacterized protein</fullName>
    </submittedName>
</protein>
<sequence length="198" mass="21395">MYFYQSNREICQYISEHELWVLGRVTGIFLKIFREHIGLAQYDDIKKALKLSSSSIVHKWNQTGINDIEGYATYIEKSAKLVKLMKTFNKFGIALSALNGANSIYDACTIGRDCEKTAYTEIGKFSGGLPVPAMFNASIKSGTTAICSVVLTVLSAPEGGIGGIACEIVVQAAAAFGVSKAGEKIGETSGEVIYNTKK</sequence>
<reference evidence="1" key="1">
    <citation type="submission" date="2021-11" db="EMBL/GenBank/DDBJ databases">
        <title>Citrobacter meridianamericanus sp. nov. isolated from soil.</title>
        <authorList>
            <person name="Furlan J.P.R."/>
            <person name="Stehling E.G."/>
        </authorList>
    </citation>
    <scope>NUCLEOTIDE SEQUENCE</scope>
    <source>
        <strain evidence="1">BR102</strain>
    </source>
</reference>
<dbReference type="Proteomes" id="UP001139290">
    <property type="component" value="Unassembled WGS sequence"/>
</dbReference>
<accession>A0ABT1B7J9</accession>
<dbReference type="RefSeq" id="WP_252838334.1">
    <property type="nucleotide sequence ID" value="NZ_JAJJVQ010000003.1"/>
</dbReference>
<evidence type="ECO:0000313" key="2">
    <source>
        <dbReference type="Proteomes" id="UP001139290"/>
    </source>
</evidence>
<gene>
    <name evidence="1" type="ORF">LOD26_11110</name>
</gene>